<reference evidence="3" key="1">
    <citation type="submission" date="2019-08" db="EMBL/GenBank/DDBJ databases">
        <authorList>
            <person name="Kucharzyk K."/>
            <person name="Murdoch R.W."/>
            <person name="Higgins S."/>
            <person name="Loffler F."/>
        </authorList>
    </citation>
    <scope>NUCLEOTIDE SEQUENCE</scope>
</reference>
<sequence>MDLFIQGFSAFFSLSSFLFMNIGLLLGLVFGAIPGLTVILCIVLFLPFTYTMGPIDSFMFLLGIYCAGGYGGSISAILINTPGTPHATATMADGYALTRQGKSKKALNIALQASTFGGMASALTLLFFAPQVAKFARKWALPSTSWSVCSALPS</sequence>
<keyword evidence="1" id="KW-0472">Membrane</keyword>
<gene>
    <name evidence="3" type="ORF">SDC9_82711</name>
</gene>
<feature type="transmembrane region" description="Helical" evidence="1">
    <location>
        <begin position="20"/>
        <end position="46"/>
    </location>
</feature>
<evidence type="ECO:0000256" key="1">
    <source>
        <dbReference type="SAM" id="Phobius"/>
    </source>
</evidence>
<dbReference type="Pfam" id="PF01970">
    <property type="entry name" value="TctA"/>
    <property type="match status" value="1"/>
</dbReference>
<dbReference type="EMBL" id="VSSQ01007502">
    <property type="protein sequence ID" value="MPM36116.1"/>
    <property type="molecule type" value="Genomic_DNA"/>
</dbReference>
<dbReference type="PANTHER" id="PTHR35342:SF5">
    <property type="entry name" value="TRICARBOXYLIC TRANSPORT PROTEIN"/>
    <property type="match status" value="1"/>
</dbReference>
<organism evidence="3">
    <name type="scientific">bioreactor metagenome</name>
    <dbReference type="NCBI Taxonomy" id="1076179"/>
    <lineage>
        <taxon>unclassified sequences</taxon>
        <taxon>metagenomes</taxon>
        <taxon>ecological metagenomes</taxon>
    </lineage>
</organism>
<comment type="caution">
    <text evidence="3">The sequence shown here is derived from an EMBL/GenBank/DDBJ whole genome shotgun (WGS) entry which is preliminary data.</text>
</comment>
<feature type="domain" description="DUF112" evidence="2">
    <location>
        <begin position="18"/>
        <end position="148"/>
    </location>
</feature>
<dbReference type="InterPro" id="IPR002823">
    <property type="entry name" value="DUF112_TM"/>
</dbReference>
<proteinExistence type="predicted"/>
<feature type="transmembrane region" description="Helical" evidence="1">
    <location>
        <begin position="58"/>
        <end position="79"/>
    </location>
</feature>
<evidence type="ECO:0000259" key="2">
    <source>
        <dbReference type="Pfam" id="PF01970"/>
    </source>
</evidence>
<keyword evidence="1" id="KW-1133">Transmembrane helix</keyword>
<feature type="transmembrane region" description="Helical" evidence="1">
    <location>
        <begin position="109"/>
        <end position="129"/>
    </location>
</feature>
<keyword evidence="1" id="KW-0812">Transmembrane</keyword>
<name>A0A644Z5H7_9ZZZZ</name>
<dbReference type="PANTHER" id="PTHR35342">
    <property type="entry name" value="TRICARBOXYLIC TRANSPORT PROTEIN"/>
    <property type="match status" value="1"/>
</dbReference>
<dbReference type="AlphaFoldDB" id="A0A644Z5H7"/>
<protein>
    <recommendedName>
        <fullName evidence="2">DUF112 domain-containing protein</fullName>
    </recommendedName>
</protein>
<accession>A0A644Z5H7</accession>
<evidence type="ECO:0000313" key="3">
    <source>
        <dbReference type="EMBL" id="MPM36116.1"/>
    </source>
</evidence>